<dbReference type="Pfam" id="PF13391">
    <property type="entry name" value="HNH_2"/>
    <property type="match status" value="1"/>
</dbReference>
<dbReference type="GO" id="GO:0004519">
    <property type="term" value="F:endonuclease activity"/>
    <property type="evidence" value="ECO:0007669"/>
    <property type="project" value="UniProtKB-KW"/>
</dbReference>
<evidence type="ECO:0000313" key="3">
    <source>
        <dbReference type="EMBL" id="RUR00919.1"/>
    </source>
</evidence>
<keyword evidence="3" id="KW-0540">Nuclease</keyword>
<dbReference type="EMBL" id="RZGZ01000002">
    <property type="protein sequence ID" value="RUR00919.1"/>
    <property type="molecule type" value="Genomic_DNA"/>
</dbReference>
<feature type="region of interest" description="Disordered" evidence="1">
    <location>
        <begin position="1"/>
        <end position="27"/>
    </location>
</feature>
<dbReference type="Gene3D" id="1.10.30.50">
    <property type="match status" value="1"/>
</dbReference>
<dbReference type="CDD" id="cd00085">
    <property type="entry name" value="HNHc"/>
    <property type="match status" value="1"/>
</dbReference>
<dbReference type="Proteomes" id="UP000274909">
    <property type="component" value="Unassembled WGS sequence"/>
</dbReference>
<keyword evidence="4" id="KW-1185">Reference proteome</keyword>
<comment type="caution">
    <text evidence="3">The sequence shown here is derived from an EMBL/GenBank/DDBJ whole genome shotgun (WGS) entry which is preliminary data.</text>
</comment>
<feature type="region of interest" description="Disordered" evidence="1">
    <location>
        <begin position="493"/>
        <end position="515"/>
    </location>
</feature>
<feature type="domain" description="HNH nuclease" evidence="2">
    <location>
        <begin position="421"/>
        <end position="473"/>
    </location>
</feature>
<dbReference type="AlphaFoldDB" id="A0A3S0VG50"/>
<evidence type="ECO:0000256" key="1">
    <source>
        <dbReference type="SAM" id="MobiDB-lite"/>
    </source>
</evidence>
<keyword evidence="3" id="KW-0255">Endonuclease</keyword>
<accession>A0A3S0VG50</accession>
<name>A0A3S0VG50_9MICO</name>
<dbReference type="OrthoDB" id="5177627at2"/>
<organism evidence="3 4">
    <name type="scientific">Labedella endophytica</name>
    <dbReference type="NCBI Taxonomy" id="1523160"/>
    <lineage>
        <taxon>Bacteria</taxon>
        <taxon>Bacillati</taxon>
        <taxon>Actinomycetota</taxon>
        <taxon>Actinomycetes</taxon>
        <taxon>Micrococcales</taxon>
        <taxon>Microbacteriaceae</taxon>
        <taxon>Labedella</taxon>
    </lineage>
</organism>
<reference evidence="3 4" key="1">
    <citation type="submission" date="2018-12" db="EMBL/GenBank/DDBJ databases">
        <authorList>
            <person name="Li F."/>
        </authorList>
    </citation>
    <scope>NUCLEOTIDE SEQUENCE [LARGE SCALE GENOMIC DNA]</scope>
    <source>
        <strain evidence="3 4">EGI 6500705</strain>
    </source>
</reference>
<protein>
    <submittedName>
        <fullName evidence="3">HNH endonuclease</fullName>
    </submittedName>
</protein>
<dbReference type="SMART" id="SM00507">
    <property type="entry name" value="HNHc"/>
    <property type="match status" value="1"/>
</dbReference>
<evidence type="ECO:0000259" key="2">
    <source>
        <dbReference type="SMART" id="SM00507"/>
    </source>
</evidence>
<proteinExistence type="predicted"/>
<feature type="compositionally biased region" description="Basic residues" evidence="1">
    <location>
        <begin position="9"/>
        <end position="21"/>
    </location>
</feature>
<dbReference type="Pfam" id="PF02720">
    <property type="entry name" value="DUF222"/>
    <property type="match status" value="1"/>
</dbReference>
<sequence length="515" mass="54538">MGAGDSRRRGSPSHAHPRSLRLPKGTVDVGSFATCRPQAGSDGETDSFSGYRPNVGGVLFTRRMSTHGTTLREGIATAISVLAEPVGTLAPGRLSASDYIAALREVEDLGRLVDAARIALAGEAEKRTQGPIDTLGALGYASAVDAVAMLTSAADRDAKRRIRIGESLNAGMSLTGAETGCAHPVVAASVFAGNLSIDVSTIIIDALDGVGNRVDESVLRQAEESLVELAAGTPDHPPLRADLVRGQVQLFLELIDPDGSLPREEAARRKRCLRIGRETQDGLIPVHGLLTLEVGASLKRLVDAHVRKVSFTDDPDSLVDHVDDRLPQQKRHDTLADILSAAARVKDAPELAGSAPTISVTVTQAALDAGWGVGAIDGFDTPISVQAIEKMIDSRGTQHIIFNDKGRALALGSVQRCFTPSQRRVIAARDGGCVIPGCTAPAGWCEVHHVIPWRDGGATHTDNGVLLCWGHHQSIDKGPWELSMPDGIPHVRGPGHWTWTHTTKSRSRPPSTPTG</sequence>
<dbReference type="InterPro" id="IPR003870">
    <property type="entry name" value="DUF222"/>
</dbReference>
<gene>
    <name evidence="3" type="ORF">ELQ94_05080</name>
</gene>
<evidence type="ECO:0000313" key="4">
    <source>
        <dbReference type="Proteomes" id="UP000274909"/>
    </source>
</evidence>
<keyword evidence="3" id="KW-0378">Hydrolase</keyword>
<dbReference type="InterPro" id="IPR003615">
    <property type="entry name" value="HNH_nuc"/>
</dbReference>